<accession>A0ABT0TEU0</accession>
<dbReference type="EMBL" id="JAMLJN010000002">
    <property type="protein sequence ID" value="MCL9769495.1"/>
    <property type="molecule type" value="Genomic_DNA"/>
</dbReference>
<organism evidence="1 2">
    <name type="scientific">Flavobacterium fragile</name>
    <dbReference type="NCBI Taxonomy" id="2949085"/>
    <lineage>
        <taxon>Bacteria</taxon>
        <taxon>Pseudomonadati</taxon>
        <taxon>Bacteroidota</taxon>
        <taxon>Flavobacteriia</taxon>
        <taxon>Flavobacteriales</taxon>
        <taxon>Flavobacteriaceae</taxon>
        <taxon>Flavobacterium</taxon>
    </lineage>
</organism>
<evidence type="ECO:0000313" key="2">
    <source>
        <dbReference type="Proteomes" id="UP001203342"/>
    </source>
</evidence>
<reference evidence="1 2" key="1">
    <citation type="submission" date="2022-05" db="EMBL/GenBank/DDBJ databases">
        <title>Flavobacterium sp., isolated from activated sludge.</title>
        <authorList>
            <person name="Ran Q."/>
        </authorList>
    </citation>
    <scope>NUCLEOTIDE SEQUENCE [LARGE SCALE GENOMIC DNA]</scope>
    <source>
        <strain evidence="1 2">HXWNR69</strain>
    </source>
</reference>
<evidence type="ECO:0000313" key="1">
    <source>
        <dbReference type="EMBL" id="MCL9769495.1"/>
    </source>
</evidence>
<protein>
    <recommendedName>
        <fullName evidence="3">Lipoprotein</fullName>
    </recommendedName>
</protein>
<comment type="caution">
    <text evidence="1">The sequence shown here is derived from an EMBL/GenBank/DDBJ whole genome shotgun (WGS) entry which is preliminary data.</text>
</comment>
<dbReference type="RefSeq" id="WP_250580367.1">
    <property type="nucleotide sequence ID" value="NZ_JAMLJN010000002.1"/>
</dbReference>
<dbReference type="PROSITE" id="PS51257">
    <property type="entry name" value="PROKAR_LIPOPROTEIN"/>
    <property type="match status" value="1"/>
</dbReference>
<dbReference type="Proteomes" id="UP001203342">
    <property type="component" value="Unassembled WGS sequence"/>
</dbReference>
<sequence length="184" mass="21695">MTCNFIKKIILILAIVFTSCTITKSLPISYKSSDELSLFYKQNNIESFFIVNSYTSLVELYKQDRVSIPQNIIFDCDGLEIKHFNNKLCVNHTLEFLKNYNSKTITQKTNFNISDYLKHFKSINSLDSEKILSSKKIRVFVNTATYADNYKANEEAFEIYKQFKDQYEVYIVNLDYISEWKDKK</sequence>
<gene>
    <name evidence="1" type="ORF">NAT47_03610</name>
</gene>
<evidence type="ECO:0008006" key="3">
    <source>
        <dbReference type="Google" id="ProtNLM"/>
    </source>
</evidence>
<keyword evidence="2" id="KW-1185">Reference proteome</keyword>
<proteinExistence type="predicted"/>
<name>A0ABT0TEU0_9FLAO</name>